<sequence length="129" mass="14234">MAKKLVGWKTEEVLVLVTAQEKVEAIRELARDDEAVAAQVATDFLRQPEVAFKAMRDPEARENVNEAQFEQAELEDDGSRRTGSRRTMTTPSVPARTGPGSTTRPASCMCCGPVSRGAMFPRRRWAVPA</sequence>
<dbReference type="Proteomes" id="UP000060513">
    <property type="component" value="Chromosome"/>
</dbReference>
<proteinExistence type="predicted"/>
<organism evidence="2">
    <name type="scientific">Streptomyces pristinaespiralis</name>
    <dbReference type="NCBI Taxonomy" id="38300"/>
    <lineage>
        <taxon>Bacteria</taxon>
        <taxon>Bacillati</taxon>
        <taxon>Actinomycetota</taxon>
        <taxon>Actinomycetes</taxon>
        <taxon>Kitasatosporales</taxon>
        <taxon>Streptomycetaceae</taxon>
        <taxon>Streptomyces</taxon>
    </lineage>
</organism>
<evidence type="ECO:0000313" key="3">
    <source>
        <dbReference type="Proteomes" id="UP000060513"/>
    </source>
</evidence>
<gene>
    <name evidence="2" type="ORF">SPRI_1456</name>
</gene>
<dbReference type="KEGG" id="spri:SPRI_1456"/>
<dbReference type="InterPro" id="IPR045683">
    <property type="entry name" value="DUF6192"/>
</dbReference>
<reference evidence="2 3" key="1">
    <citation type="submission" date="2015-08" db="EMBL/GenBank/DDBJ databases">
        <title>Genome sequence of the pristinamycin over-producing bacterium Streptomyces pristinaespiralis HCCB10218.</title>
        <authorList>
            <person name="Tian J."/>
            <person name="Yang J."/>
            <person name="Li L."/>
            <person name="Ruan L."/>
            <person name="Wei W."/>
            <person name="Zheng G."/>
            <person name="Wei Z."/>
            <person name="Yang S."/>
            <person name="Ge M."/>
            <person name="Jiang W."/>
            <person name="Lu Y."/>
        </authorList>
    </citation>
    <scope>NUCLEOTIDE SEQUENCE [LARGE SCALE GENOMIC DNA]</scope>
    <source>
        <strain evidence="2 3">HCCB 10218</strain>
    </source>
</reference>
<keyword evidence="2" id="KW-0648">Protein biosynthesis</keyword>
<evidence type="ECO:0000313" key="2">
    <source>
        <dbReference type="EMBL" id="ALC19762.1"/>
    </source>
</evidence>
<feature type="region of interest" description="Disordered" evidence="1">
    <location>
        <begin position="56"/>
        <end position="108"/>
    </location>
</feature>
<dbReference type="PATRIC" id="fig|38300.4.peg.1555"/>
<dbReference type="GO" id="GO:0003743">
    <property type="term" value="F:translation initiation factor activity"/>
    <property type="evidence" value="ECO:0007669"/>
    <property type="project" value="UniProtKB-KW"/>
</dbReference>
<dbReference type="Pfam" id="PF19691">
    <property type="entry name" value="DUF6192"/>
    <property type="match status" value="1"/>
</dbReference>
<protein>
    <submittedName>
        <fullName evidence="2">Putative Translation initiation factor IF-2</fullName>
    </submittedName>
</protein>
<keyword evidence="2" id="KW-0396">Initiation factor</keyword>
<name>A0A0M4DNQ5_STRPR</name>
<dbReference type="EMBL" id="CP011340">
    <property type="protein sequence ID" value="ALC19762.1"/>
    <property type="molecule type" value="Genomic_DNA"/>
</dbReference>
<accession>A0A0M4DNQ5</accession>
<evidence type="ECO:0000256" key="1">
    <source>
        <dbReference type="SAM" id="MobiDB-lite"/>
    </source>
</evidence>
<dbReference type="AlphaFoldDB" id="A0A0M4DNQ5"/>